<reference evidence="1" key="1">
    <citation type="submission" date="2023-04" db="EMBL/GenBank/DDBJ databases">
        <title>Draft Genome sequencing of Naganishia species isolated from polar environments using Oxford Nanopore Technology.</title>
        <authorList>
            <person name="Leo P."/>
            <person name="Venkateswaran K."/>
        </authorList>
    </citation>
    <scope>NUCLEOTIDE SEQUENCE</scope>
    <source>
        <strain evidence="1">MNA-CCFEE 5423</strain>
    </source>
</reference>
<evidence type="ECO:0000313" key="2">
    <source>
        <dbReference type="Proteomes" id="UP001227268"/>
    </source>
</evidence>
<proteinExistence type="predicted"/>
<evidence type="ECO:0000313" key="1">
    <source>
        <dbReference type="EMBL" id="KAJ9093062.1"/>
    </source>
</evidence>
<organism evidence="1 2">
    <name type="scientific">Naganishia friedmannii</name>
    <dbReference type="NCBI Taxonomy" id="89922"/>
    <lineage>
        <taxon>Eukaryota</taxon>
        <taxon>Fungi</taxon>
        <taxon>Dikarya</taxon>
        <taxon>Basidiomycota</taxon>
        <taxon>Agaricomycotina</taxon>
        <taxon>Tremellomycetes</taxon>
        <taxon>Filobasidiales</taxon>
        <taxon>Filobasidiaceae</taxon>
        <taxon>Naganishia</taxon>
    </lineage>
</organism>
<accession>A0ACC2V373</accession>
<comment type="caution">
    <text evidence="1">The sequence shown here is derived from an EMBL/GenBank/DDBJ whole genome shotgun (WGS) entry which is preliminary data.</text>
</comment>
<dbReference type="EMBL" id="JASBWT010000033">
    <property type="protein sequence ID" value="KAJ9093062.1"/>
    <property type="molecule type" value="Genomic_DNA"/>
</dbReference>
<name>A0ACC2V373_9TREE</name>
<protein>
    <submittedName>
        <fullName evidence="1">Uncharacterized protein</fullName>
    </submittedName>
</protein>
<sequence>MSHFAHLGDGSTLNQAWEQALTIAVREFKHLVASSGSKSWKLVNNQQPHASASSAGGGGTGTTPSLGRGREQVGITPSPSPWLEIPVPSSISTTATPTTNGSTQTQQAQQGYPFPSVPSTTTTTAAADLVHTLSDFNTRPLPSDVILHRRTSKSGDTYRATLELPLSYFGGVNGANGEGGSGGGVCIDTFARAVSTPEAWMRWQKLVEDASTLDLLDVHTRVNSGGA</sequence>
<gene>
    <name evidence="1" type="ORF">QFC21_006555</name>
</gene>
<keyword evidence="2" id="KW-1185">Reference proteome</keyword>
<dbReference type="Proteomes" id="UP001227268">
    <property type="component" value="Unassembled WGS sequence"/>
</dbReference>